<evidence type="ECO:0000313" key="2">
    <source>
        <dbReference type="Proteomes" id="UP000028091"/>
    </source>
</evidence>
<keyword evidence="2" id="KW-1185">Reference proteome</keyword>
<accession>A0A081L8G9</accession>
<dbReference type="EMBL" id="JOTP01000021">
    <property type="protein sequence ID" value="KEP25545.1"/>
    <property type="molecule type" value="Genomic_DNA"/>
</dbReference>
<sequence length="370" mass="43893">MSKVPVAELASLLNDWNMEIKKDHADEAERLFAKAKQAVEEIDDADILMYYSLLEKRHHILMYNLRGQKGNVSTKSIEGHYGKKDDDLSHRLAYYFDFYEGVYEQHQGNYEVALQMYQSAEKLLDKIPSEIERADFDFKVAWLYYRLSHIMLSLSYIRRALHVYKRHKHYERRAALSYSLVAANLTEIGRYEEALENYRLAEEVLTSEQDDFMLAQHHHNVAILYSFWNKPKESIRHLEKALSHQEYYDSDFFFHSTYLISRELCVIGEKQRASQYIEAAYAKIKDASHEVFQLKIGIVHDLYLTNAPQRFQQIDEKLRKLEEKNEYHEVKELSHFAAKYCEKQALFEKSVFYLNKSLEADLHMKRMGLI</sequence>
<dbReference type="AlphaFoldDB" id="A0A081L8G9"/>
<dbReference type="Pfam" id="PF13424">
    <property type="entry name" value="TPR_12"/>
    <property type="match status" value="1"/>
</dbReference>
<dbReference type="OrthoDB" id="2772074at2"/>
<dbReference type="Proteomes" id="UP000028091">
    <property type="component" value="Unassembled WGS sequence"/>
</dbReference>
<dbReference type="InterPro" id="IPR011990">
    <property type="entry name" value="TPR-like_helical_dom_sf"/>
</dbReference>
<name>A0A081L8G9_9BACI</name>
<comment type="caution">
    <text evidence="1">The sequence shown here is derived from an EMBL/GenBank/DDBJ whole genome shotgun (WGS) entry which is preliminary data.</text>
</comment>
<dbReference type="RefSeq" id="WP_034323811.1">
    <property type="nucleotide sequence ID" value="NZ_JBCMYH010000011.1"/>
</dbReference>
<dbReference type="Pfam" id="PF18801">
    <property type="entry name" value="RapH_N"/>
    <property type="match status" value="1"/>
</dbReference>
<protein>
    <submittedName>
        <fullName evidence="1">Aspartate phosphatase</fullName>
    </submittedName>
</protein>
<proteinExistence type="predicted"/>
<dbReference type="SUPFAM" id="SSF48452">
    <property type="entry name" value="TPR-like"/>
    <property type="match status" value="1"/>
</dbReference>
<dbReference type="Gene3D" id="1.25.40.10">
    <property type="entry name" value="Tetratricopeptide repeat domain"/>
    <property type="match status" value="1"/>
</dbReference>
<organism evidence="1 2">
    <name type="scientific">Bacillus zhangzhouensis</name>
    <dbReference type="NCBI Taxonomy" id="1178540"/>
    <lineage>
        <taxon>Bacteria</taxon>
        <taxon>Bacillati</taxon>
        <taxon>Bacillota</taxon>
        <taxon>Bacilli</taxon>
        <taxon>Bacillales</taxon>
        <taxon>Bacillaceae</taxon>
        <taxon>Bacillus</taxon>
    </lineage>
</organism>
<reference evidence="1 2" key="1">
    <citation type="submission" date="2012-09" db="EMBL/GenBank/DDBJ databases">
        <title>Genome Sequence of Bacillus sp. DW5-4.</title>
        <authorList>
            <person name="Lai Q."/>
            <person name="Liu Y."/>
            <person name="Shao Z."/>
        </authorList>
    </citation>
    <scope>NUCLEOTIDE SEQUENCE [LARGE SCALE GENOMIC DNA]</scope>
    <source>
        <strain evidence="1 2">DW5-4</strain>
    </source>
</reference>
<gene>
    <name evidence="1" type="ORF">BA70_08590</name>
</gene>
<dbReference type="eggNOG" id="COG0457">
    <property type="taxonomic scope" value="Bacteria"/>
</dbReference>
<evidence type="ECO:0000313" key="1">
    <source>
        <dbReference type="EMBL" id="KEP25545.1"/>
    </source>
</evidence>